<sequence length="442" mass="48345">MAGAPDAASQSEAAQESHATPHTTTPTANALQRALLHVKQMLNLLDAHTAQSQLPIPQAGIHEGILYGMLDLLIPITSLMQMHGTSSQSLAAVIGAQANAPGAQPPDLATYLSHVSSILQMLEQIKGLLREPIDESSNDASALQVAEQEYSAAPLTPAQQRDLLLTLRRKRQCTKPLHSARACKEEIRSEECDSGICSSLYPIPSSLSFAPRSPWLAEVQASTSGETPAHRVRSLVQAFNSAMYVQCKAEAAALSSLNPDFGQNPPKHRIRARFVSREGTDAAEVQIELRDLGIVSLGLLILNDNARVMRITMCAPVEQRQGLRCGVSDSILPSKFAYYNQLSDHLFVYALHHHAKHPDYMEALGHTFNHIASLRTLFDPLPIFLAGVPSEPVRVALYTLDFEMTLDKSQCIVWKWCRVPTPPSDLVPSQQGEWCAYCPTLL</sequence>
<dbReference type="AlphaFoldDB" id="A0A2N1JDU0"/>
<name>A0A2N1JDU0_9BASI</name>
<proteinExistence type="predicted"/>
<feature type="region of interest" description="Disordered" evidence="1">
    <location>
        <begin position="1"/>
        <end position="27"/>
    </location>
</feature>
<dbReference type="EMBL" id="KZ454988">
    <property type="protein sequence ID" value="PKI84706.1"/>
    <property type="molecule type" value="Genomic_DNA"/>
</dbReference>
<evidence type="ECO:0000313" key="3">
    <source>
        <dbReference type="Proteomes" id="UP000232875"/>
    </source>
</evidence>
<evidence type="ECO:0000256" key="1">
    <source>
        <dbReference type="SAM" id="MobiDB-lite"/>
    </source>
</evidence>
<protein>
    <submittedName>
        <fullName evidence="2">Uncharacterized protein</fullName>
    </submittedName>
</protein>
<gene>
    <name evidence="2" type="ORF">MVES_001096</name>
</gene>
<dbReference type="OrthoDB" id="3363584at2759"/>
<reference evidence="2 3" key="1">
    <citation type="submission" date="2017-10" db="EMBL/GenBank/DDBJ databases">
        <title>A novel species of cold-tolerant Malassezia isolated from bats.</title>
        <authorList>
            <person name="Lorch J.M."/>
            <person name="Palmer J.M."/>
            <person name="Vanderwolf K.J."/>
            <person name="Schmidt K.Z."/>
            <person name="Verant M.L."/>
            <person name="Weller T.J."/>
            <person name="Blehert D.S."/>
        </authorList>
    </citation>
    <scope>NUCLEOTIDE SEQUENCE [LARGE SCALE GENOMIC DNA]</scope>
    <source>
        <strain evidence="2 3">NWHC:44797-103</strain>
    </source>
</reference>
<keyword evidence="3" id="KW-1185">Reference proteome</keyword>
<evidence type="ECO:0000313" key="2">
    <source>
        <dbReference type="EMBL" id="PKI84706.1"/>
    </source>
</evidence>
<organism evidence="2 3">
    <name type="scientific">Malassezia vespertilionis</name>
    <dbReference type="NCBI Taxonomy" id="2020962"/>
    <lineage>
        <taxon>Eukaryota</taxon>
        <taxon>Fungi</taxon>
        <taxon>Dikarya</taxon>
        <taxon>Basidiomycota</taxon>
        <taxon>Ustilaginomycotina</taxon>
        <taxon>Malasseziomycetes</taxon>
        <taxon>Malasseziales</taxon>
        <taxon>Malasseziaceae</taxon>
        <taxon>Malassezia</taxon>
    </lineage>
</organism>
<feature type="compositionally biased region" description="Low complexity" evidence="1">
    <location>
        <begin position="7"/>
        <end position="27"/>
    </location>
</feature>
<accession>A0A2N1JDU0</accession>
<dbReference type="Proteomes" id="UP000232875">
    <property type="component" value="Unassembled WGS sequence"/>
</dbReference>